<comment type="caution">
    <text evidence="1">The sequence shown here is derived from an EMBL/GenBank/DDBJ whole genome shotgun (WGS) entry which is preliminary data.</text>
</comment>
<dbReference type="EMBL" id="JABTTY010000002">
    <property type="protein sequence ID" value="MBE7525744.1"/>
    <property type="molecule type" value="Genomic_DNA"/>
</dbReference>
<gene>
    <name evidence="1" type="ORF">HS096_05365</name>
</gene>
<proteinExistence type="predicted"/>
<dbReference type="AlphaFoldDB" id="A0A928Y732"/>
<accession>A0A928Y732</accession>
<dbReference type="InterPro" id="IPR008023">
    <property type="entry name" value="DUF748"/>
</dbReference>
<dbReference type="Pfam" id="PF05359">
    <property type="entry name" value="DUF748"/>
    <property type="match status" value="1"/>
</dbReference>
<organism evidence="1 2">
    <name type="scientific">candidate division WWE3 bacterium</name>
    <dbReference type="NCBI Taxonomy" id="2053526"/>
    <lineage>
        <taxon>Bacteria</taxon>
        <taxon>Katanobacteria</taxon>
    </lineage>
</organism>
<reference evidence="1" key="1">
    <citation type="submission" date="2020-05" db="EMBL/GenBank/DDBJ databases">
        <title>High-Quality Genomes of Partial-Nitritation/Anammox System by Hierarchical Clustering Based Hybrid Assembly.</title>
        <authorList>
            <person name="Liu L."/>
            <person name="Wang Y."/>
            <person name="Che Y."/>
            <person name="Chen Y."/>
            <person name="Xia Y."/>
            <person name="Luo R."/>
            <person name="Cheng S.H."/>
            <person name="Zheng C."/>
            <person name="Zhang T."/>
        </authorList>
    </citation>
    <scope>NUCLEOTIDE SEQUENCE</scope>
    <source>
        <strain evidence="1">H1_PAT1</strain>
    </source>
</reference>
<sequence length="100" mass="11201">MQQGNINFNDRFIKLNYRANLTALTGQIGPLYPGKSGKIDIRGMVGKTAPLHIHGMIDPFSSQLLMDIMAQVKDIDLPPFSPYSGKYVGYEIEKENSRPM</sequence>
<name>A0A928Y732_UNCKA</name>
<dbReference type="Proteomes" id="UP000710385">
    <property type="component" value="Unassembled WGS sequence"/>
</dbReference>
<evidence type="ECO:0000313" key="1">
    <source>
        <dbReference type="EMBL" id="MBE7525744.1"/>
    </source>
</evidence>
<protein>
    <submittedName>
        <fullName evidence="1">DUF748 domain-containing protein</fullName>
    </submittedName>
</protein>
<evidence type="ECO:0000313" key="2">
    <source>
        <dbReference type="Proteomes" id="UP000710385"/>
    </source>
</evidence>